<dbReference type="SUPFAM" id="SSF53223">
    <property type="entry name" value="Aminoacid dehydrogenase-like, N-terminal domain"/>
    <property type="match status" value="1"/>
</dbReference>
<dbReference type="GO" id="GO:0009423">
    <property type="term" value="P:chorismate biosynthetic process"/>
    <property type="evidence" value="ECO:0007669"/>
    <property type="project" value="TreeGrafter"/>
</dbReference>
<protein>
    <submittedName>
        <fullName evidence="5">Shikimate dehydrogenase</fullName>
    </submittedName>
</protein>
<dbReference type="InterPro" id="IPR036291">
    <property type="entry name" value="NAD(P)-bd_dom_sf"/>
</dbReference>
<evidence type="ECO:0000256" key="2">
    <source>
        <dbReference type="ARBA" id="ARBA00023002"/>
    </source>
</evidence>
<dbReference type="EMBL" id="QSFT01000001">
    <property type="protein sequence ID" value="RHA79067.1"/>
    <property type="molecule type" value="Genomic_DNA"/>
</dbReference>
<dbReference type="Gene3D" id="3.40.50.720">
    <property type="entry name" value="NAD(P)-binding Rossmann-like Domain"/>
    <property type="match status" value="1"/>
</dbReference>
<dbReference type="Gene3D" id="3.40.50.10860">
    <property type="entry name" value="Leucine Dehydrogenase, chain A, domain 1"/>
    <property type="match status" value="1"/>
</dbReference>
<dbReference type="RefSeq" id="WP_008142115.1">
    <property type="nucleotide sequence ID" value="NZ_CABJGD010000001.1"/>
</dbReference>
<dbReference type="CDD" id="cd01065">
    <property type="entry name" value="NAD_bind_Shikimate_DH"/>
    <property type="match status" value="1"/>
</dbReference>
<proteinExistence type="predicted"/>
<evidence type="ECO:0000313" key="5">
    <source>
        <dbReference type="EMBL" id="RHA79067.1"/>
    </source>
</evidence>
<sequence>MKKFGLIGFPLGHSFSKNFFNEKFHSENIDAEYVNFEIPTIEDFPKVLAANPNLAGLNVTIPYKEKVIPYLDELDKDAEAIGAVNVIKLVQTKGKRKLIGYNSDLLGFTQSIEPLLEPFHKKALILGTGGASKAINHGLQQLGLETLFVSRSRHDANTVTYEELTPEIMAEYKVIVNCTPVGMYPQADKCPEIPYECLTPQHLLYDLLYNPDTTLFMKKGSDQGAVVKNGLEMLLLQAFGSWDIWNRQL</sequence>
<evidence type="ECO:0000256" key="1">
    <source>
        <dbReference type="ARBA" id="ARBA00004871"/>
    </source>
</evidence>
<keyword evidence="3" id="KW-0057">Aromatic amino acid biosynthesis</keyword>
<keyword evidence="3" id="KW-0028">Amino-acid biosynthesis</keyword>
<dbReference type="Proteomes" id="UP000283855">
    <property type="component" value="Unassembled WGS sequence"/>
</dbReference>
<dbReference type="AlphaFoldDB" id="A0A413T5E1"/>
<feature type="domain" description="Shikimate dehydrogenase substrate binding N-terminal" evidence="4">
    <location>
        <begin position="6"/>
        <end position="87"/>
    </location>
</feature>
<dbReference type="InterPro" id="IPR046346">
    <property type="entry name" value="Aminoacid_DH-like_N_sf"/>
</dbReference>
<comment type="caution">
    <text evidence="5">The sequence shown here is derived from an EMBL/GenBank/DDBJ whole genome shotgun (WGS) entry which is preliminary data.</text>
</comment>
<evidence type="ECO:0000259" key="4">
    <source>
        <dbReference type="Pfam" id="PF08501"/>
    </source>
</evidence>
<dbReference type="PANTHER" id="PTHR21089">
    <property type="entry name" value="SHIKIMATE DEHYDROGENASE"/>
    <property type="match status" value="1"/>
</dbReference>
<dbReference type="GO" id="GO:0004764">
    <property type="term" value="F:shikimate 3-dehydrogenase (NADP+) activity"/>
    <property type="evidence" value="ECO:0007669"/>
    <property type="project" value="InterPro"/>
</dbReference>
<dbReference type="Pfam" id="PF08501">
    <property type="entry name" value="Shikimate_dh_N"/>
    <property type="match status" value="1"/>
</dbReference>
<reference evidence="5 6" key="1">
    <citation type="submission" date="2018-08" db="EMBL/GenBank/DDBJ databases">
        <title>A genome reference for cultivated species of the human gut microbiota.</title>
        <authorList>
            <person name="Zou Y."/>
            <person name="Xue W."/>
            <person name="Luo G."/>
        </authorList>
    </citation>
    <scope>NUCLEOTIDE SEQUENCE [LARGE SCALE GENOMIC DNA]</scope>
    <source>
        <strain evidence="5 6">AM42-38</strain>
    </source>
</reference>
<dbReference type="FunFam" id="3.40.50.720:FF:000427">
    <property type="entry name" value="Shikimate dehydrogenase"/>
    <property type="match status" value="1"/>
</dbReference>
<dbReference type="GO" id="GO:0019632">
    <property type="term" value="P:shikimate metabolic process"/>
    <property type="evidence" value="ECO:0007669"/>
    <property type="project" value="TreeGrafter"/>
</dbReference>
<dbReference type="GO" id="GO:0009073">
    <property type="term" value="P:aromatic amino acid family biosynthetic process"/>
    <property type="evidence" value="ECO:0007669"/>
    <property type="project" value="UniProtKB-KW"/>
</dbReference>
<gene>
    <name evidence="5" type="ORF">DW921_01005</name>
</gene>
<dbReference type="InterPro" id="IPR013708">
    <property type="entry name" value="Shikimate_DH-bd_N"/>
</dbReference>
<dbReference type="GO" id="GO:0005829">
    <property type="term" value="C:cytosol"/>
    <property type="evidence" value="ECO:0007669"/>
    <property type="project" value="TreeGrafter"/>
</dbReference>
<evidence type="ECO:0000313" key="6">
    <source>
        <dbReference type="Proteomes" id="UP000283855"/>
    </source>
</evidence>
<dbReference type="GO" id="GO:0050661">
    <property type="term" value="F:NADP binding"/>
    <property type="evidence" value="ECO:0007669"/>
    <property type="project" value="TreeGrafter"/>
</dbReference>
<dbReference type="GeneID" id="78404249"/>
<dbReference type="SUPFAM" id="SSF51735">
    <property type="entry name" value="NAD(P)-binding Rossmann-fold domains"/>
    <property type="match status" value="1"/>
</dbReference>
<dbReference type="InterPro" id="IPR022893">
    <property type="entry name" value="Shikimate_DH_fam"/>
</dbReference>
<evidence type="ECO:0000256" key="3">
    <source>
        <dbReference type="ARBA" id="ARBA00023141"/>
    </source>
</evidence>
<keyword evidence="2" id="KW-0560">Oxidoreductase</keyword>
<accession>A0A413T5E1</accession>
<dbReference type="PANTHER" id="PTHR21089:SF1">
    <property type="entry name" value="BIFUNCTIONAL 3-DEHYDROQUINATE DEHYDRATASE_SHIKIMATE DEHYDROGENASE, CHLOROPLASTIC"/>
    <property type="match status" value="1"/>
</dbReference>
<organism evidence="5 6">
    <name type="scientific">Phocaeicola coprophilus</name>
    <dbReference type="NCBI Taxonomy" id="387090"/>
    <lineage>
        <taxon>Bacteria</taxon>
        <taxon>Pseudomonadati</taxon>
        <taxon>Bacteroidota</taxon>
        <taxon>Bacteroidia</taxon>
        <taxon>Bacteroidales</taxon>
        <taxon>Bacteroidaceae</taxon>
        <taxon>Phocaeicola</taxon>
    </lineage>
</organism>
<comment type="pathway">
    <text evidence="1">Metabolic intermediate biosynthesis; chorismate biosynthesis; chorismate from D-erythrose 4-phosphate and phosphoenolpyruvate: step 4/7.</text>
</comment>
<name>A0A413T5E1_9BACT</name>